<accession>A0ABQ0LKD0</accession>
<proteinExistence type="predicted"/>
<evidence type="ECO:0008006" key="3">
    <source>
        <dbReference type="Google" id="ProtNLM"/>
    </source>
</evidence>
<gene>
    <name evidence="1" type="ORF">MCHLO_08679</name>
</gene>
<dbReference type="Proteomes" id="UP000815677">
    <property type="component" value="Unassembled WGS sequence"/>
</dbReference>
<evidence type="ECO:0000313" key="1">
    <source>
        <dbReference type="EMBL" id="GAT51548.1"/>
    </source>
</evidence>
<protein>
    <recommendedName>
        <fullName evidence="3">F-box domain-containing protein</fullName>
    </recommendedName>
</protein>
<sequence>MAFPLQWAGFRGFFVAFWRSLANSRLVTWLSRIYERLLGTTSHRQLSAFERLDGDVLGLILSDLPFDNRLVVSGLSRQLRATIFPILFRNVCWAPIRHRFPPKSMWPHIELFVLAGDSERVEAEHGSEASPKFDYPAVLAELQQGIYHLPLLRTFVVSEHVRGGLWADLWQTLAAIPSLTQLDLEPLWSHISPDVSVTLAPARSNLCCIAYQASMLSYPIARRDIGRLTLETNNLRHIVEGRQSQVEILILPGELLLRVMDDSPAWTSLQRLEVDGFFPYDASDDRPPSPDGTPAVPLPQSKLLTLLEALPNLRTAQLAICALYSDPVDLTYIVGPDQDAPRRPQELLRHLVEFEFSCILSHERLLSFLPHSLLSLSLPHNPLIEDRRIRRHTMSASDLYAMFQDLEFPALEILDVRYWVQDLPDVDAQEHLLNLFGTRFPRLRRLSVFRYWSHDKLELGRYWDPVPAFRVLLSRLPNLQYFQFNPSMRDRSGLLPFARVDEAFIEHVGKLRRLAERIIRDCPWLLEVAMYRALRSDPRWYWGYWNVVTGPNGEISLEANTQPPV</sequence>
<reference evidence="1" key="1">
    <citation type="submission" date="2014-09" db="EMBL/GenBank/DDBJ databases">
        <title>Genome sequence of the luminous mushroom Mycena chlorophos for searching fungal bioluminescence genes.</title>
        <authorList>
            <person name="Tanaka Y."/>
            <person name="Kasuga D."/>
            <person name="Oba Y."/>
            <person name="Hase S."/>
            <person name="Sato K."/>
            <person name="Oba Y."/>
            <person name="Sakakibara Y."/>
        </authorList>
    </citation>
    <scope>NUCLEOTIDE SEQUENCE</scope>
</reference>
<name>A0ABQ0LKD0_MYCCL</name>
<keyword evidence="2" id="KW-1185">Reference proteome</keyword>
<evidence type="ECO:0000313" key="2">
    <source>
        <dbReference type="Proteomes" id="UP000815677"/>
    </source>
</evidence>
<organism evidence="1 2">
    <name type="scientific">Mycena chlorophos</name>
    <name type="common">Agaric fungus</name>
    <name type="synonym">Agaricus chlorophos</name>
    <dbReference type="NCBI Taxonomy" id="658473"/>
    <lineage>
        <taxon>Eukaryota</taxon>
        <taxon>Fungi</taxon>
        <taxon>Dikarya</taxon>
        <taxon>Basidiomycota</taxon>
        <taxon>Agaricomycotina</taxon>
        <taxon>Agaricomycetes</taxon>
        <taxon>Agaricomycetidae</taxon>
        <taxon>Agaricales</taxon>
        <taxon>Marasmiineae</taxon>
        <taxon>Mycenaceae</taxon>
        <taxon>Mycena</taxon>
    </lineage>
</organism>
<dbReference type="EMBL" id="DF847227">
    <property type="protein sequence ID" value="GAT51548.1"/>
    <property type="molecule type" value="Genomic_DNA"/>
</dbReference>